<name>A0A158BRM5_9BURK</name>
<dbReference type="RefSeq" id="WP_061169277.1">
    <property type="nucleotide sequence ID" value="NZ_FCOA02000014.1"/>
</dbReference>
<keyword evidence="3 5" id="KW-1133">Transmembrane helix</keyword>
<gene>
    <name evidence="7" type="ORF">AWB79_04121</name>
</gene>
<dbReference type="GO" id="GO:0016020">
    <property type="term" value="C:membrane"/>
    <property type="evidence" value="ECO:0007669"/>
    <property type="project" value="UniProtKB-SubCell"/>
</dbReference>
<feature type="transmembrane region" description="Helical" evidence="5">
    <location>
        <begin position="183"/>
        <end position="204"/>
    </location>
</feature>
<protein>
    <submittedName>
        <fullName evidence="7">Major facilitator transporter</fullName>
    </submittedName>
</protein>
<feature type="transmembrane region" description="Helical" evidence="5">
    <location>
        <begin position="210"/>
        <end position="232"/>
    </location>
</feature>
<dbReference type="PANTHER" id="PTHR11662:SF399">
    <property type="entry name" value="FI19708P1-RELATED"/>
    <property type="match status" value="1"/>
</dbReference>
<dbReference type="InterPro" id="IPR050382">
    <property type="entry name" value="MFS_Na/Anion_cotransporter"/>
</dbReference>
<feature type="transmembrane region" description="Helical" evidence="5">
    <location>
        <begin position="105"/>
        <end position="124"/>
    </location>
</feature>
<dbReference type="STRING" id="1777140.AWB79_04121"/>
<dbReference type="InterPro" id="IPR011701">
    <property type="entry name" value="MFS"/>
</dbReference>
<feature type="transmembrane region" description="Helical" evidence="5">
    <location>
        <begin position="155"/>
        <end position="171"/>
    </location>
</feature>
<proteinExistence type="predicted"/>
<dbReference type="PANTHER" id="PTHR11662">
    <property type="entry name" value="SOLUTE CARRIER FAMILY 17"/>
    <property type="match status" value="1"/>
</dbReference>
<dbReference type="Proteomes" id="UP000054851">
    <property type="component" value="Unassembled WGS sequence"/>
</dbReference>
<dbReference type="AlphaFoldDB" id="A0A158BRM5"/>
<accession>A0A158BRM5</accession>
<dbReference type="InterPro" id="IPR020846">
    <property type="entry name" value="MFS_dom"/>
</dbReference>
<reference evidence="7" key="1">
    <citation type="submission" date="2016-01" db="EMBL/GenBank/DDBJ databases">
        <authorList>
            <person name="Peeters C."/>
        </authorList>
    </citation>
    <scope>NUCLEOTIDE SEQUENCE</scope>
    <source>
        <strain evidence="7">LMG 29322</strain>
    </source>
</reference>
<dbReference type="Pfam" id="PF07690">
    <property type="entry name" value="MFS_1"/>
    <property type="match status" value="1"/>
</dbReference>
<keyword evidence="4 5" id="KW-0472">Membrane</keyword>
<evidence type="ECO:0000256" key="2">
    <source>
        <dbReference type="ARBA" id="ARBA00022692"/>
    </source>
</evidence>
<evidence type="ECO:0000313" key="8">
    <source>
        <dbReference type="Proteomes" id="UP000054851"/>
    </source>
</evidence>
<dbReference type="GO" id="GO:0022857">
    <property type="term" value="F:transmembrane transporter activity"/>
    <property type="evidence" value="ECO:0007669"/>
    <property type="project" value="InterPro"/>
</dbReference>
<organism evidence="7 8">
    <name type="scientific">Caballeronia hypogeia</name>
    <dbReference type="NCBI Taxonomy" id="1777140"/>
    <lineage>
        <taxon>Bacteria</taxon>
        <taxon>Pseudomonadati</taxon>
        <taxon>Pseudomonadota</taxon>
        <taxon>Betaproteobacteria</taxon>
        <taxon>Burkholderiales</taxon>
        <taxon>Burkholderiaceae</taxon>
        <taxon>Caballeronia</taxon>
    </lineage>
</organism>
<evidence type="ECO:0000313" key="7">
    <source>
        <dbReference type="EMBL" id="SAK72758.1"/>
    </source>
</evidence>
<feature type="transmembrane region" description="Helical" evidence="5">
    <location>
        <begin position="38"/>
        <end position="56"/>
    </location>
</feature>
<dbReference type="InterPro" id="IPR036259">
    <property type="entry name" value="MFS_trans_sf"/>
</dbReference>
<evidence type="ECO:0000256" key="4">
    <source>
        <dbReference type="ARBA" id="ARBA00023136"/>
    </source>
</evidence>
<keyword evidence="2 5" id="KW-0812">Transmembrane</keyword>
<evidence type="ECO:0000259" key="6">
    <source>
        <dbReference type="PROSITE" id="PS50850"/>
    </source>
</evidence>
<dbReference type="Gene3D" id="1.20.1250.20">
    <property type="entry name" value="MFS general substrate transporter like domains"/>
    <property type="match status" value="2"/>
</dbReference>
<evidence type="ECO:0000256" key="1">
    <source>
        <dbReference type="ARBA" id="ARBA00004141"/>
    </source>
</evidence>
<feature type="domain" description="Major facilitator superfamily (MFS) profile" evidence="6">
    <location>
        <begin position="1"/>
        <end position="331"/>
    </location>
</feature>
<evidence type="ECO:0000256" key="5">
    <source>
        <dbReference type="SAM" id="Phobius"/>
    </source>
</evidence>
<keyword evidence="8" id="KW-1185">Reference proteome</keyword>
<comment type="caution">
    <text evidence="7">The sequence shown here is derived from an EMBL/GenBank/DDBJ whole genome shotgun (WGS) entry which is preliminary data.</text>
</comment>
<feature type="transmembrane region" description="Helical" evidence="5">
    <location>
        <begin position="244"/>
        <end position="268"/>
    </location>
</feature>
<dbReference type="SUPFAM" id="SSF103473">
    <property type="entry name" value="MFS general substrate transporter"/>
    <property type="match status" value="1"/>
</dbReference>
<comment type="subcellular location">
    <subcellularLocation>
        <location evidence="1">Membrane</location>
        <topology evidence="1">Multi-pass membrane protein</topology>
    </subcellularLocation>
</comment>
<feature type="transmembrane region" description="Helical" evidence="5">
    <location>
        <begin position="68"/>
        <end position="85"/>
    </location>
</feature>
<dbReference type="PROSITE" id="PS50850">
    <property type="entry name" value="MFS"/>
    <property type="match status" value="1"/>
</dbReference>
<evidence type="ECO:0000256" key="3">
    <source>
        <dbReference type="ARBA" id="ARBA00022989"/>
    </source>
</evidence>
<dbReference type="EMBL" id="FCOA02000014">
    <property type="protein sequence ID" value="SAK72758.1"/>
    <property type="molecule type" value="Genomic_DNA"/>
</dbReference>
<sequence length="331" mass="35565">MLLACRLILGVAEGVYWPQQSRFAKAWFAPDERTKANAIIQYYGQYLALAFGFIVLTPIYHAFGWRSMFFLMGGIGLVIVVPLYMAKLKPESEAPYRTPPAQSGAANKLTFAALGGPAFLLLLVSYITQGMLFWGVALWIPLAVQSVGFTGMSQAFASSLPYIAAVLLALPMSRISDRTGKRVLIAALGLLIPGVLMMLLPLVSSGYAKLGLITVALGLYASSYTPNIWSILQSSIEPQAIGPASGIINGIGAGGGGTIAGFLVGLLYRSTGSSFSAAFRCWRMAACRNRDCIGTRTRVSCTELAKQIERDGAEVRRLPARCHDAIPLFEP</sequence>